<dbReference type="WBParaSite" id="NBR_0001864301-mRNA-1">
    <property type="protein sequence ID" value="NBR_0001864301-mRNA-1"/>
    <property type="gene ID" value="NBR_0001864301"/>
</dbReference>
<gene>
    <name evidence="1" type="ORF">NBR_LOCUS18644</name>
</gene>
<reference evidence="3" key="1">
    <citation type="submission" date="2017-02" db="UniProtKB">
        <authorList>
            <consortium name="WormBaseParasite"/>
        </authorList>
    </citation>
    <scope>IDENTIFICATION</scope>
</reference>
<dbReference type="OMA" id="YERHTST"/>
<evidence type="ECO:0000313" key="1">
    <source>
        <dbReference type="EMBL" id="VDL82369.1"/>
    </source>
</evidence>
<dbReference type="AlphaFoldDB" id="A0A0N4YN46"/>
<accession>A0A0N4YN46</accession>
<dbReference type="EMBL" id="UYSL01023582">
    <property type="protein sequence ID" value="VDL82369.1"/>
    <property type="molecule type" value="Genomic_DNA"/>
</dbReference>
<sequence>MSGIIRQQIGIAKRQLRKALQEAEGEHSDPNLVPKFKDDELLAAYEAHTSVHDSLFRTYARVSRLWKQWEELLKQNPEEEEILKQYITKYGDFRLLLNSAVSVRYLVEDGFYFADEVRGRG</sequence>
<dbReference type="Proteomes" id="UP000271162">
    <property type="component" value="Unassembled WGS sequence"/>
</dbReference>
<name>A0A0N4YN46_NIPBR</name>
<evidence type="ECO:0000313" key="2">
    <source>
        <dbReference type="Proteomes" id="UP000271162"/>
    </source>
</evidence>
<protein>
    <submittedName>
        <fullName evidence="3">PFL domain-containing protein</fullName>
    </submittedName>
</protein>
<proteinExistence type="predicted"/>
<evidence type="ECO:0000313" key="3">
    <source>
        <dbReference type="WBParaSite" id="NBR_0001864301-mRNA-1"/>
    </source>
</evidence>
<keyword evidence="2" id="KW-1185">Reference proteome</keyword>
<organism evidence="3">
    <name type="scientific">Nippostrongylus brasiliensis</name>
    <name type="common">Rat hookworm</name>
    <dbReference type="NCBI Taxonomy" id="27835"/>
    <lineage>
        <taxon>Eukaryota</taxon>
        <taxon>Metazoa</taxon>
        <taxon>Ecdysozoa</taxon>
        <taxon>Nematoda</taxon>
        <taxon>Chromadorea</taxon>
        <taxon>Rhabditida</taxon>
        <taxon>Rhabditina</taxon>
        <taxon>Rhabditomorpha</taxon>
        <taxon>Strongyloidea</taxon>
        <taxon>Heligmosomidae</taxon>
        <taxon>Nippostrongylus</taxon>
    </lineage>
</organism>
<reference evidence="1 2" key="2">
    <citation type="submission" date="2018-11" db="EMBL/GenBank/DDBJ databases">
        <authorList>
            <consortium name="Pathogen Informatics"/>
        </authorList>
    </citation>
    <scope>NUCLEOTIDE SEQUENCE [LARGE SCALE GENOMIC DNA]</scope>
</reference>